<dbReference type="InterPro" id="IPR006176">
    <property type="entry name" value="3-OHacyl-CoA_DH_NAD-bd"/>
</dbReference>
<dbReference type="Proteomes" id="UP001501115">
    <property type="component" value="Unassembled WGS sequence"/>
</dbReference>
<reference evidence="7" key="1">
    <citation type="journal article" date="2019" name="Int. J. Syst. Evol. Microbiol.">
        <title>The Global Catalogue of Microorganisms (GCM) 10K type strain sequencing project: providing services to taxonomists for standard genome sequencing and annotation.</title>
        <authorList>
            <consortium name="The Broad Institute Genomics Platform"/>
            <consortium name="The Broad Institute Genome Sequencing Center for Infectious Disease"/>
            <person name="Wu L."/>
            <person name="Ma J."/>
        </authorList>
    </citation>
    <scope>NUCLEOTIDE SEQUENCE [LARGE SCALE GENOMIC DNA]</scope>
    <source>
        <strain evidence="7">JCM 31290</strain>
    </source>
</reference>
<protein>
    <submittedName>
        <fullName evidence="6">3-hydroxybutyryl-CoA dehydrogenase FadB2</fullName>
    </submittedName>
</protein>
<accession>A0ABP8FHD1</accession>
<dbReference type="NCBIfam" id="NF005875">
    <property type="entry name" value="PRK07819.1"/>
    <property type="match status" value="1"/>
</dbReference>
<evidence type="ECO:0000259" key="5">
    <source>
        <dbReference type="Pfam" id="PF02737"/>
    </source>
</evidence>
<dbReference type="Pfam" id="PF02737">
    <property type="entry name" value="3HCDH_N"/>
    <property type="match status" value="1"/>
</dbReference>
<gene>
    <name evidence="6" type="primary">fadB2</name>
    <name evidence="6" type="ORF">GCM10023086_20610</name>
</gene>
<keyword evidence="3" id="KW-0560">Oxidoreductase</keyword>
<comment type="similarity">
    <text evidence="2">Belongs to the 3-hydroxyacyl-CoA dehydrogenase family.</text>
</comment>
<dbReference type="InterPro" id="IPR036291">
    <property type="entry name" value="NAD(P)-bd_dom_sf"/>
</dbReference>
<evidence type="ECO:0000256" key="3">
    <source>
        <dbReference type="ARBA" id="ARBA00023002"/>
    </source>
</evidence>
<dbReference type="Gene3D" id="3.40.50.720">
    <property type="entry name" value="NAD(P)-binding Rossmann-like Domain"/>
    <property type="match status" value="1"/>
</dbReference>
<evidence type="ECO:0000313" key="6">
    <source>
        <dbReference type="EMBL" id="GAA4303784.1"/>
    </source>
</evidence>
<sequence>METREKEHPIDLSPIDRVGVVGSGTMGAGIAELCAVRGLDVTLAVSRESSLASAPRRIEASLERAVSRGRIPEQTRDAALDRITVTTDLADLGDRHLVVEAVPEDESLKLGLFAALDKVVADDAILASTTSAITISRLAGVTSRPHQVLGIHFFNPVGVMSLVEVVPTLLTDAGLLDRAEEFVAGALGKEPIRVSDRSGFVVNALLIPYLLAAIRMADTAHASSESIDRAMELGCAHPMGPLRLADFIGLDVVAAIAGALYEEFKEPLYAPPPLLSRMVTSGLLGHKSGRGFYAY</sequence>
<dbReference type="PANTHER" id="PTHR48075:SF9">
    <property type="entry name" value="3-HYDROXYBUTYRYL-COA DEHYDROGENASE"/>
    <property type="match status" value="1"/>
</dbReference>
<evidence type="ECO:0000313" key="7">
    <source>
        <dbReference type="Proteomes" id="UP001501115"/>
    </source>
</evidence>
<keyword evidence="7" id="KW-1185">Reference proteome</keyword>
<comment type="pathway">
    <text evidence="1">Lipid metabolism; butanoate metabolism.</text>
</comment>
<dbReference type="InterPro" id="IPR013328">
    <property type="entry name" value="6PGD_dom2"/>
</dbReference>
<dbReference type="PIRSF" id="PIRSF000105">
    <property type="entry name" value="HCDH"/>
    <property type="match status" value="1"/>
</dbReference>
<evidence type="ECO:0000256" key="1">
    <source>
        <dbReference type="ARBA" id="ARBA00005086"/>
    </source>
</evidence>
<organism evidence="6 7">
    <name type="scientific">Streptomyces venetus</name>
    <dbReference type="NCBI Taxonomy" id="1701086"/>
    <lineage>
        <taxon>Bacteria</taxon>
        <taxon>Bacillati</taxon>
        <taxon>Actinomycetota</taxon>
        <taxon>Actinomycetes</taxon>
        <taxon>Kitasatosporales</taxon>
        <taxon>Streptomycetaceae</taxon>
        <taxon>Streptomyces</taxon>
    </lineage>
</organism>
<feature type="domain" description="3-hydroxyacyl-CoA dehydrogenase NAD binding" evidence="5">
    <location>
        <begin position="18"/>
        <end position="196"/>
    </location>
</feature>
<dbReference type="PANTHER" id="PTHR48075">
    <property type="entry name" value="3-HYDROXYACYL-COA DEHYDROGENASE FAMILY PROTEIN"/>
    <property type="match status" value="1"/>
</dbReference>
<feature type="domain" description="3-hydroxyacyl-CoA dehydrogenase C-terminal" evidence="4">
    <location>
        <begin position="199"/>
        <end position="295"/>
    </location>
</feature>
<proteinExistence type="inferred from homology"/>
<name>A0ABP8FHD1_9ACTN</name>
<dbReference type="Gene3D" id="1.10.1040.10">
    <property type="entry name" value="N-(1-d-carboxylethyl)-l-norvaline Dehydrogenase, domain 2"/>
    <property type="match status" value="1"/>
</dbReference>
<evidence type="ECO:0000256" key="2">
    <source>
        <dbReference type="ARBA" id="ARBA00009463"/>
    </source>
</evidence>
<dbReference type="EMBL" id="BAABET010000003">
    <property type="protein sequence ID" value="GAA4303784.1"/>
    <property type="molecule type" value="Genomic_DNA"/>
</dbReference>
<evidence type="ECO:0000259" key="4">
    <source>
        <dbReference type="Pfam" id="PF00725"/>
    </source>
</evidence>
<dbReference type="InterPro" id="IPR006108">
    <property type="entry name" value="3HC_DH_C"/>
</dbReference>
<dbReference type="SUPFAM" id="SSF48179">
    <property type="entry name" value="6-phosphogluconate dehydrogenase C-terminal domain-like"/>
    <property type="match status" value="1"/>
</dbReference>
<comment type="caution">
    <text evidence="6">The sequence shown here is derived from an EMBL/GenBank/DDBJ whole genome shotgun (WGS) entry which is preliminary data.</text>
</comment>
<dbReference type="InterPro" id="IPR022694">
    <property type="entry name" value="3-OHacyl-CoA_DH"/>
</dbReference>
<dbReference type="InterPro" id="IPR008927">
    <property type="entry name" value="6-PGluconate_DH-like_C_sf"/>
</dbReference>
<dbReference type="SUPFAM" id="SSF51735">
    <property type="entry name" value="NAD(P)-binding Rossmann-fold domains"/>
    <property type="match status" value="1"/>
</dbReference>
<dbReference type="Pfam" id="PF00725">
    <property type="entry name" value="3HCDH"/>
    <property type="match status" value="1"/>
</dbReference>